<dbReference type="KEGG" id="lgo:JCM16774_0285"/>
<sequence length="334" mass="37584">MKKFLLVMISLLFFVSCFENAEKLKSENRIFRTNDKYYVYYDGNTFELPKDLYLTKTKKVEQYFTSGMLKQLNIGTLSKAELLNDLNKYFPSGIKYITENETSVGSVLIPVTSVGSEKHVDSIKFEKMLANMPKAQEVKKDDEIQEETVVNTNPAETLKGKKFEILNANGIDGFAKNIGEKLKAKFGIEYNAENYTKPETMNYVIVRKLNDTEIEAILAEAGLKYAKILEDKTVKPDADFVLITGNDSQINFPVEIVTLGEKSVTADKIKGYNVKNIKSSEYKGEKLDKIIDVKIVYNPSDVYTAKLLAKQIGGGVKLIADNEINGKIIIVSKN</sequence>
<dbReference type="EMBL" id="AP019822">
    <property type="protein sequence ID" value="BBM35378.1"/>
    <property type="molecule type" value="Genomic_DNA"/>
</dbReference>
<dbReference type="PROSITE" id="PS51257">
    <property type="entry name" value="PROKAR_LIPOPROTEIN"/>
    <property type="match status" value="1"/>
</dbReference>
<dbReference type="OrthoDB" id="90178at2"/>
<evidence type="ECO:0000313" key="2">
    <source>
        <dbReference type="EMBL" id="BBM35378.1"/>
    </source>
</evidence>
<dbReference type="STRING" id="714315.GCA_000516535_00299"/>
<evidence type="ECO:0000256" key="1">
    <source>
        <dbReference type="SAM" id="SignalP"/>
    </source>
</evidence>
<evidence type="ECO:0000313" key="3">
    <source>
        <dbReference type="Proteomes" id="UP000321606"/>
    </source>
</evidence>
<keyword evidence="1" id="KW-0732">Signal</keyword>
<organism evidence="2 3">
    <name type="scientific">Pseudoleptotrichia goodfellowii</name>
    <dbReference type="NCBI Taxonomy" id="157692"/>
    <lineage>
        <taxon>Bacteria</taxon>
        <taxon>Fusobacteriati</taxon>
        <taxon>Fusobacteriota</taxon>
        <taxon>Fusobacteriia</taxon>
        <taxon>Fusobacteriales</taxon>
        <taxon>Leptotrichiaceae</taxon>
        <taxon>Pseudoleptotrichia</taxon>
    </lineage>
</organism>
<dbReference type="AlphaFoldDB" id="A0A510J7Z8"/>
<accession>A0A510J7Z8</accession>
<proteinExistence type="predicted"/>
<reference evidence="2 3" key="1">
    <citation type="submission" date="2019-07" db="EMBL/GenBank/DDBJ databases">
        <title>Complete Genome Sequence of Leptotrichia goodfellowii Strain JCM 16774.</title>
        <authorList>
            <person name="Watanabe S."/>
            <person name="Cui L."/>
        </authorList>
    </citation>
    <scope>NUCLEOTIDE SEQUENCE [LARGE SCALE GENOMIC DNA]</scope>
    <source>
        <strain evidence="2 3">JCM16774</strain>
    </source>
</reference>
<protein>
    <recommendedName>
        <fullName evidence="4">LytR/CpsA/Psr regulator C-terminal domain-containing protein</fullName>
    </recommendedName>
</protein>
<feature type="signal peptide" evidence="1">
    <location>
        <begin position="1"/>
        <end position="21"/>
    </location>
</feature>
<name>A0A510J7Z8_9FUSO</name>
<dbReference type="RefSeq" id="WP_026736965.1">
    <property type="nucleotide sequence ID" value="NZ_AP019822.1"/>
</dbReference>
<feature type="chain" id="PRO_5021806705" description="LytR/CpsA/Psr regulator C-terminal domain-containing protein" evidence="1">
    <location>
        <begin position="22"/>
        <end position="334"/>
    </location>
</feature>
<gene>
    <name evidence="2" type="ORF">JCM16774_0285</name>
</gene>
<dbReference type="Proteomes" id="UP000321606">
    <property type="component" value="Chromosome"/>
</dbReference>
<evidence type="ECO:0008006" key="4">
    <source>
        <dbReference type="Google" id="ProtNLM"/>
    </source>
</evidence>